<evidence type="ECO:0000313" key="2">
    <source>
        <dbReference type="Proteomes" id="UP001642520"/>
    </source>
</evidence>
<accession>A0ABP1N431</accession>
<keyword evidence="2" id="KW-1185">Reference proteome</keyword>
<dbReference type="Proteomes" id="UP001642520">
    <property type="component" value="Unassembled WGS sequence"/>
</dbReference>
<sequence length="185" mass="21237">MILSNRVSWDRARPLLRLSIADRSNDQLNTNVSVRTRGFSRRFVSRSRDRSGRYWDTMDPTDRLIYGRSSEQADTYTRTLVACTQTHTQIPFDQQRRVRIVETTSPHITSKSLFRASLAIVDRSRAILGRRREDRSALRSLFESSRGLSARIATSGGTPPIWRRLRKIATCTGDSRFRESKSTAS</sequence>
<proteinExistence type="predicted"/>
<name>A0ABP1N431_XYLVO</name>
<organism evidence="1 2">
    <name type="scientific">Xylocopa violacea</name>
    <name type="common">Violet carpenter bee</name>
    <name type="synonym">Apis violacea</name>
    <dbReference type="NCBI Taxonomy" id="135666"/>
    <lineage>
        <taxon>Eukaryota</taxon>
        <taxon>Metazoa</taxon>
        <taxon>Ecdysozoa</taxon>
        <taxon>Arthropoda</taxon>
        <taxon>Hexapoda</taxon>
        <taxon>Insecta</taxon>
        <taxon>Pterygota</taxon>
        <taxon>Neoptera</taxon>
        <taxon>Endopterygota</taxon>
        <taxon>Hymenoptera</taxon>
        <taxon>Apocrita</taxon>
        <taxon>Aculeata</taxon>
        <taxon>Apoidea</taxon>
        <taxon>Anthophila</taxon>
        <taxon>Apidae</taxon>
        <taxon>Xylocopa</taxon>
        <taxon>Xylocopa</taxon>
    </lineage>
</organism>
<protein>
    <submittedName>
        <fullName evidence="1">Uncharacterized protein</fullName>
    </submittedName>
</protein>
<comment type="caution">
    <text evidence="1">The sequence shown here is derived from an EMBL/GenBank/DDBJ whole genome shotgun (WGS) entry which is preliminary data.</text>
</comment>
<reference evidence="1 2" key="1">
    <citation type="submission" date="2024-08" db="EMBL/GenBank/DDBJ databases">
        <authorList>
            <person name="Will J Nash"/>
            <person name="Angela Man"/>
            <person name="Seanna McTaggart"/>
            <person name="Kendall Baker"/>
            <person name="Tom Barker"/>
            <person name="Leah Catchpole"/>
            <person name="Alex Durrant"/>
            <person name="Karim Gharbi"/>
            <person name="Naomi Irish"/>
            <person name="Gemy Kaithakottil"/>
            <person name="Debby Ku"/>
            <person name="Aaliyah Providence"/>
            <person name="Felix Shaw"/>
            <person name="David Swarbreck"/>
            <person name="Chris Watkins"/>
            <person name="Ann M. McCartney"/>
            <person name="Giulio Formenti"/>
            <person name="Alice Mouton"/>
            <person name="Noel Vella"/>
            <person name="Bjorn M von Reumont"/>
            <person name="Adriana Vella"/>
            <person name="Wilfried Haerty"/>
        </authorList>
    </citation>
    <scope>NUCLEOTIDE SEQUENCE [LARGE SCALE GENOMIC DNA]</scope>
</reference>
<gene>
    <name evidence="1" type="ORF">XYLVIOL_LOCUS967</name>
</gene>
<evidence type="ECO:0000313" key="1">
    <source>
        <dbReference type="EMBL" id="CAL7934338.1"/>
    </source>
</evidence>
<dbReference type="EMBL" id="CAXAJV020001281">
    <property type="protein sequence ID" value="CAL7934338.1"/>
    <property type="molecule type" value="Genomic_DNA"/>
</dbReference>